<organism evidence="1 2">
    <name type="scientific">Ditylenchus dipsaci</name>
    <dbReference type="NCBI Taxonomy" id="166011"/>
    <lineage>
        <taxon>Eukaryota</taxon>
        <taxon>Metazoa</taxon>
        <taxon>Ecdysozoa</taxon>
        <taxon>Nematoda</taxon>
        <taxon>Chromadorea</taxon>
        <taxon>Rhabditida</taxon>
        <taxon>Tylenchina</taxon>
        <taxon>Tylenchomorpha</taxon>
        <taxon>Sphaerularioidea</taxon>
        <taxon>Anguinidae</taxon>
        <taxon>Anguininae</taxon>
        <taxon>Ditylenchus</taxon>
    </lineage>
</organism>
<sequence>MVMITSSSVTSSSAVPLWKQRTHRQLDWPLSNLSTYNNNNNHHRLSLLDQSSLQTLNESLEQPMLHYLV</sequence>
<evidence type="ECO:0000313" key="2">
    <source>
        <dbReference type="WBParaSite" id="jg25754"/>
    </source>
</evidence>
<dbReference type="AlphaFoldDB" id="A0A915E4L9"/>
<dbReference type="WBParaSite" id="jg25754">
    <property type="protein sequence ID" value="jg25754"/>
    <property type="gene ID" value="jg25754"/>
</dbReference>
<keyword evidence="1" id="KW-1185">Reference proteome</keyword>
<proteinExistence type="predicted"/>
<protein>
    <submittedName>
        <fullName evidence="2">Uncharacterized protein</fullName>
    </submittedName>
</protein>
<accession>A0A915E4L9</accession>
<dbReference type="Proteomes" id="UP000887574">
    <property type="component" value="Unplaced"/>
</dbReference>
<reference evidence="2" key="1">
    <citation type="submission" date="2022-11" db="UniProtKB">
        <authorList>
            <consortium name="WormBaseParasite"/>
        </authorList>
    </citation>
    <scope>IDENTIFICATION</scope>
</reference>
<evidence type="ECO:0000313" key="1">
    <source>
        <dbReference type="Proteomes" id="UP000887574"/>
    </source>
</evidence>
<name>A0A915E4L9_9BILA</name>